<feature type="chain" id="PRO_5041968468" evidence="8">
    <location>
        <begin position="25"/>
        <end position="710"/>
    </location>
</feature>
<dbReference type="GO" id="GO:0004180">
    <property type="term" value="F:carboxypeptidase activity"/>
    <property type="evidence" value="ECO:0007669"/>
    <property type="project" value="TreeGrafter"/>
</dbReference>
<dbReference type="Gene3D" id="1.10.1370.10">
    <property type="entry name" value="Neurolysin, domain 3"/>
    <property type="match status" value="1"/>
</dbReference>
<evidence type="ECO:0000313" key="11">
    <source>
        <dbReference type="Proteomes" id="UP000264605"/>
    </source>
</evidence>
<dbReference type="GO" id="GO:0004222">
    <property type="term" value="F:metalloendopeptidase activity"/>
    <property type="evidence" value="ECO:0007669"/>
    <property type="project" value="InterPro"/>
</dbReference>
<keyword evidence="4 7" id="KW-0378">Hydrolase</keyword>
<comment type="cofactor">
    <cofactor evidence="7">
        <name>Zn(2+)</name>
        <dbReference type="ChEBI" id="CHEBI:29105"/>
    </cofactor>
    <text evidence="7">Binds 1 zinc ion.</text>
</comment>
<keyword evidence="6 7" id="KW-0482">Metalloprotease</keyword>
<dbReference type="EMBL" id="CP032090">
    <property type="protein sequence ID" value="AXV65814.1"/>
    <property type="molecule type" value="Genomic_DNA"/>
</dbReference>
<dbReference type="GO" id="GO:0005829">
    <property type="term" value="C:cytosol"/>
    <property type="evidence" value="ECO:0007669"/>
    <property type="project" value="TreeGrafter"/>
</dbReference>
<accession>A0AAD0WCW9</accession>
<sequence>MRKTLIATTVASVFLLSACSPEQANTQSQPIVETQKKNTESIFFKPSPLQYMAPEFDKISTNDYEPAFEAGIAEQKAEILKIANNPEPATFENTLVAMELSGELLDRASDAFFNLSGLISDSEYQRIDAKMAPILSAHTDDIYLNQALFNRVQAIYDNAENLSAEDKHLVDFYFKKFINAGAKLNEAGKVRMREINAELAKLSTEFSQNLLKSFKEDVILVTDKSELAGLSDGEIASLAAAADKAGKEGYMITLVNTTRQPILQSLENRKLREKIWTTSANRAQATNGPIILKETKLRAEKAALLGFKDWASYVLTMRMAKTPENVYGILDDLAPKAVAKAEAEAEQIQQVINKSGETFALQPWDWAFYAEKVRQEKYDLDPALVKPYFEMQSVIHDGLFFAMNKLYGITFKERKDLPVYHEDVMVFEVFNEDGSAIGLFYMDPYAREGKRGGAWMSAYVGQSGLKGTKPVIYNAQNIPKPAEGQPTLMTFSEVTTLFHEFGHAAHGLFSDVKYPSLAGTKTSRDFVEFPSQANEDWNVEPTVLANYAKHYKTGEPIPKELLAKVLESQKFNQGFDTTEYLAAALLDMEWHSFGVDADITDVQKFEHDALDKHGIAYYPVPPRYKSCYFSHTFAGGYSAGYYAYLWTEVFAADAFTHMTEKGGLTRKNGDHFRKEILSKGNSRDLMQSYIEFRGQKPTTDALLKRRGLVE</sequence>
<protein>
    <submittedName>
        <fullName evidence="10">M3 family peptidase</fullName>
    </submittedName>
</protein>
<organism evidence="10 11">
    <name type="scientific">Pseudoalteromonas lipolytica</name>
    <dbReference type="NCBI Taxonomy" id="570156"/>
    <lineage>
        <taxon>Bacteria</taxon>
        <taxon>Pseudomonadati</taxon>
        <taxon>Pseudomonadota</taxon>
        <taxon>Gammaproteobacteria</taxon>
        <taxon>Alteromonadales</taxon>
        <taxon>Pseudoalteromonadaceae</taxon>
        <taxon>Pseudoalteromonas</taxon>
    </lineage>
</organism>
<name>A0AAD0WCW9_9GAMM</name>
<evidence type="ECO:0000259" key="9">
    <source>
        <dbReference type="Pfam" id="PF01432"/>
    </source>
</evidence>
<keyword evidence="2 7" id="KW-0645">Protease</keyword>
<feature type="domain" description="Peptidase M3A/M3B catalytic" evidence="9">
    <location>
        <begin position="263"/>
        <end position="707"/>
    </location>
</feature>
<dbReference type="Pfam" id="PF01432">
    <property type="entry name" value="Peptidase_M3"/>
    <property type="match status" value="1"/>
</dbReference>
<dbReference type="PANTHER" id="PTHR43660:SF1">
    <property type="entry name" value="DIPEPTIDYL CARBOXYPEPTIDASE"/>
    <property type="match status" value="1"/>
</dbReference>
<dbReference type="Gene3D" id="1.10.1370.40">
    <property type="match status" value="1"/>
</dbReference>
<dbReference type="GeneID" id="99506059"/>
<dbReference type="KEGG" id="pdj:D0907_11335"/>
<evidence type="ECO:0000256" key="5">
    <source>
        <dbReference type="ARBA" id="ARBA00022833"/>
    </source>
</evidence>
<evidence type="ECO:0000256" key="6">
    <source>
        <dbReference type="ARBA" id="ARBA00023049"/>
    </source>
</evidence>
<reference evidence="10 11" key="1">
    <citation type="submission" date="2018-08" db="EMBL/GenBank/DDBJ databases">
        <title>Draft genome sequence of Pseudoalteromonas donghaensis HJ51.</title>
        <authorList>
            <person name="Oh J."/>
            <person name="Roh D."/>
        </authorList>
    </citation>
    <scope>NUCLEOTIDE SEQUENCE [LARGE SCALE GENOMIC DNA]</scope>
    <source>
        <strain evidence="10 11">HJ51</strain>
    </source>
</reference>
<keyword evidence="3 7" id="KW-0479">Metal-binding</keyword>
<keyword evidence="5 7" id="KW-0862">Zinc</keyword>
<keyword evidence="8" id="KW-0732">Signal</keyword>
<dbReference type="FunFam" id="3.40.390.10:FF:000009">
    <property type="entry name" value="Oligopeptidase A"/>
    <property type="match status" value="1"/>
</dbReference>
<feature type="signal peptide" evidence="8">
    <location>
        <begin position="1"/>
        <end position="24"/>
    </location>
</feature>
<dbReference type="CDD" id="cd06456">
    <property type="entry name" value="M3A_DCP"/>
    <property type="match status" value="1"/>
</dbReference>
<evidence type="ECO:0000256" key="4">
    <source>
        <dbReference type="ARBA" id="ARBA00022801"/>
    </source>
</evidence>
<dbReference type="InterPro" id="IPR024079">
    <property type="entry name" value="MetalloPept_cat_dom_sf"/>
</dbReference>
<dbReference type="Gene3D" id="3.40.390.10">
    <property type="entry name" value="Collagenase (Catalytic Domain)"/>
    <property type="match status" value="1"/>
</dbReference>
<dbReference type="InterPro" id="IPR024077">
    <property type="entry name" value="Neurolysin/TOP_dom2"/>
</dbReference>
<gene>
    <name evidence="10" type="ORF">D0907_11335</name>
</gene>
<dbReference type="PROSITE" id="PS51257">
    <property type="entry name" value="PROKAR_LIPOPROTEIN"/>
    <property type="match status" value="1"/>
</dbReference>
<dbReference type="RefSeq" id="WP_118844477.1">
    <property type="nucleotide sequence ID" value="NZ_CP032090.1"/>
</dbReference>
<dbReference type="SUPFAM" id="SSF55486">
    <property type="entry name" value="Metalloproteases ('zincins'), catalytic domain"/>
    <property type="match status" value="1"/>
</dbReference>
<dbReference type="PANTHER" id="PTHR43660">
    <property type="entry name" value="DIPEPTIDYL CARBOXYPEPTIDASE"/>
    <property type="match status" value="1"/>
</dbReference>
<comment type="similarity">
    <text evidence="1 7">Belongs to the peptidase M3 family.</text>
</comment>
<proteinExistence type="inferred from homology"/>
<dbReference type="GO" id="GO:0006508">
    <property type="term" value="P:proteolysis"/>
    <property type="evidence" value="ECO:0007669"/>
    <property type="project" value="UniProtKB-KW"/>
</dbReference>
<evidence type="ECO:0000256" key="3">
    <source>
        <dbReference type="ARBA" id="ARBA00022723"/>
    </source>
</evidence>
<evidence type="ECO:0000256" key="1">
    <source>
        <dbReference type="ARBA" id="ARBA00006040"/>
    </source>
</evidence>
<dbReference type="Proteomes" id="UP000264605">
    <property type="component" value="Chromosome"/>
</dbReference>
<evidence type="ECO:0000313" key="10">
    <source>
        <dbReference type="EMBL" id="AXV65814.1"/>
    </source>
</evidence>
<dbReference type="InterPro" id="IPR045090">
    <property type="entry name" value="Pept_M3A_M3B"/>
</dbReference>
<evidence type="ECO:0000256" key="7">
    <source>
        <dbReference type="RuleBase" id="RU003435"/>
    </source>
</evidence>
<dbReference type="InterPro" id="IPR001567">
    <property type="entry name" value="Pept_M3A_M3B_dom"/>
</dbReference>
<dbReference type="InterPro" id="IPR034005">
    <property type="entry name" value="M3A_DCP"/>
</dbReference>
<evidence type="ECO:0000256" key="2">
    <source>
        <dbReference type="ARBA" id="ARBA00022670"/>
    </source>
</evidence>
<evidence type="ECO:0000256" key="8">
    <source>
        <dbReference type="SAM" id="SignalP"/>
    </source>
</evidence>
<dbReference type="GO" id="GO:0046872">
    <property type="term" value="F:metal ion binding"/>
    <property type="evidence" value="ECO:0007669"/>
    <property type="project" value="UniProtKB-UniRule"/>
</dbReference>
<dbReference type="AlphaFoldDB" id="A0AAD0WCW9"/>